<dbReference type="InterPro" id="IPR015915">
    <property type="entry name" value="Kelch-typ_b-propeller"/>
</dbReference>
<keyword evidence="2" id="KW-0677">Repeat</keyword>
<feature type="signal peptide" evidence="3">
    <location>
        <begin position="1"/>
        <end position="26"/>
    </location>
</feature>
<feature type="chain" id="PRO_5004812376" description="Fibronectin type-III domain-containing protein" evidence="3">
    <location>
        <begin position="27"/>
        <end position="718"/>
    </location>
</feature>
<dbReference type="InterPro" id="IPR036116">
    <property type="entry name" value="FN3_sf"/>
</dbReference>
<dbReference type="SUPFAM" id="SSF49265">
    <property type="entry name" value="Fibronectin type III"/>
    <property type="match status" value="1"/>
</dbReference>
<keyword evidence="3" id="KW-0732">Signal</keyword>
<feature type="domain" description="Fibronectin type-III" evidence="4">
    <location>
        <begin position="239"/>
        <end position="336"/>
    </location>
</feature>
<dbReference type="EMBL" id="AYUF01000496">
    <property type="protein sequence ID" value="ETK00704.1"/>
    <property type="molecule type" value="Genomic_DNA"/>
</dbReference>
<dbReference type="PROSITE" id="PS50853">
    <property type="entry name" value="FN3"/>
    <property type="match status" value="1"/>
</dbReference>
<dbReference type="PANTHER" id="PTHR45632">
    <property type="entry name" value="LD33804P"/>
    <property type="match status" value="1"/>
</dbReference>
<accession>W2C0I3</accession>
<protein>
    <recommendedName>
        <fullName evidence="4">Fibronectin type-III domain-containing protein</fullName>
    </recommendedName>
</protein>
<comment type="caution">
    <text evidence="5">The sequence shown here is derived from an EMBL/GenBank/DDBJ whole genome shotgun (WGS) entry which is preliminary data.</text>
</comment>
<sequence>MNQKYLPYAFLSLLFTLLLTLPSACIDDPEVEPGIQNARTPQMGETVTINALTASSVTLTATVVQANGAAVTERGFCWSEQAHPTVDHHTKVFGKGIGEYQGTVDGLVNGRDYYIRPYARNAKGVAYGEERKVQTQTGLGLVHTFIIADSTRAATAVCGGRIEISGEGEILARGVYYSTSPDMNPKDSVISTFTADSFLCPIRGLRPSTTYYVEAFVRNHFGVYSGTRKSFTTTDGRSVVSSLAVLHVSYTSASVSATVLSAGDAPIEERGFCWSTLPDPTLTNSPHVEVGSGTGPFTGQCTGLEANRKYYVRAYAGNRVYGYSYSAPDSFTTLSSLPTVVTLPASTLTRGTATLGGRIVSPGQSAVTSCGICWSLTDETPTLYNAESAELTLSPGGTFTGQLSGLKGGRTYYIRAYATNAEGTSYGETVVQRMPSIFRTIPHNFPGAARLQGTPTCFATTDRGYLLGGDIGPYYSADLYYYSTTTNEWRQMLACPAGPLKWQTAVTLGGSAYVFGGIDVNHRTRNSFYRYDIASNTWYTIASSPAPDSLCLALGVALNGNIFLIGGRSDTATNHVWGYNVAASTWIRQPDFPTQHYGGVALTVGTMVYAGLGRNADGSFNRNLWRTIDLSTWTPETVCSVANGGILAGTTCRNKLYLIDESFTILEYDPATHTWTRRAQLPSDFRGIHCMFTLNDIIYIGLSQQSSTLLAYDPTWDN</sequence>
<reference evidence="5 6" key="1">
    <citation type="submission" date="2013-11" db="EMBL/GenBank/DDBJ databases">
        <title>Single cell genomics of uncultured Tannerella BU063 (oral taxon 286).</title>
        <authorList>
            <person name="Beall C.J."/>
            <person name="Campbell A.G."/>
            <person name="Griffen A.L."/>
            <person name="Podar M."/>
            <person name="Leys E.J."/>
        </authorList>
    </citation>
    <scope>NUCLEOTIDE SEQUENCE [LARGE SCALE GENOMIC DNA]</scope>
    <source>
        <strain evidence="5">Cell 2</strain>
    </source>
</reference>
<dbReference type="Pfam" id="PF24681">
    <property type="entry name" value="Kelch_KLHDC2_KLHL20_DRC7"/>
    <property type="match status" value="1"/>
</dbReference>
<dbReference type="PANTHER" id="PTHR45632:SF3">
    <property type="entry name" value="KELCH-LIKE PROTEIN 32"/>
    <property type="match status" value="1"/>
</dbReference>
<evidence type="ECO:0000256" key="2">
    <source>
        <dbReference type="ARBA" id="ARBA00022737"/>
    </source>
</evidence>
<gene>
    <name evidence="5" type="ORF">N425_13635</name>
</gene>
<keyword evidence="1" id="KW-0880">Kelch repeat</keyword>
<organism evidence="5 6">
    <name type="scientific">Tannerella sp. oral taxon BU063 isolate Cell 2</name>
    <dbReference type="NCBI Taxonomy" id="1411148"/>
    <lineage>
        <taxon>Bacteria</taxon>
        <taxon>Pseudomonadati</taxon>
        <taxon>Bacteroidota</taxon>
        <taxon>Bacteroidia</taxon>
        <taxon>Bacteroidales</taxon>
        <taxon>Tannerellaceae</taxon>
        <taxon>Tannerella</taxon>
    </lineage>
</organism>
<evidence type="ECO:0000313" key="5">
    <source>
        <dbReference type="EMBL" id="ETK00704.1"/>
    </source>
</evidence>
<evidence type="ECO:0000313" key="6">
    <source>
        <dbReference type="Proteomes" id="UP000018837"/>
    </source>
</evidence>
<evidence type="ECO:0000256" key="3">
    <source>
        <dbReference type="SAM" id="SignalP"/>
    </source>
</evidence>
<evidence type="ECO:0000259" key="4">
    <source>
        <dbReference type="PROSITE" id="PS50853"/>
    </source>
</evidence>
<dbReference type="SUPFAM" id="SSF117281">
    <property type="entry name" value="Kelch motif"/>
    <property type="match status" value="1"/>
</dbReference>
<evidence type="ECO:0000256" key="1">
    <source>
        <dbReference type="ARBA" id="ARBA00022441"/>
    </source>
</evidence>
<dbReference type="Proteomes" id="UP000018837">
    <property type="component" value="Unassembled WGS sequence"/>
</dbReference>
<dbReference type="PATRIC" id="fig|1411148.3.peg.2289"/>
<proteinExistence type="predicted"/>
<name>W2C0I3_9BACT</name>
<dbReference type="Gene3D" id="2.120.10.80">
    <property type="entry name" value="Kelch-type beta propeller"/>
    <property type="match status" value="1"/>
</dbReference>
<dbReference type="InterPro" id="IPR003961">
    <property type="entry name" value="FN3_dom"/>
</dbReference>
<dbReference type="AlphaFoldDB" id="W2C0I3"/>